<dbReference type="SUPFAM" id="SSF51735">
    <property type="entry name" value="NAD(P)-binding Rossmann-fold domains"/>
    <property type="match status" value="1"/>
</dbReference>
<dbReference type="AlphaFoldDB" id="A0A9P7GYP2"/>
<dbReference type="InterPro" id="IPR036291">
    <property type="entry name" value="NAD(P)-bd_dom_sf"/>
</dbReference>
<reference evidence="2" key="1">
    <citation type="submission" date="2021-04" db="EMBL/GenBank/DDBJ databases">
        <title>Draft genome of Fusarium avenaceum strain F156N33, isolated from an atmospheric sample in Virginia.</title>
        <authorList>
            <person name="Yang S."/>
            <person name="Vinatzer B.A."/>
            <person name="Coleman J."/>
        </authorList>
    </citation>
    <scope>NUCLEOTIDE SEQUENCE</scope>
    <source>
        <strain evidence="2">F156N33</strain>
    </source>
</reference>
<dbReference type="GO" id="GO:0005737">
    <property type="term" value="C:cytoplasm"/>
    <property type="evidence" value="ECO:0007669"/>
    <property type="project" value="TreeGrafter"/>
</dbReference>
<protein>
    <recommendedName>
        <fullName evidence="4">Aflatoxin biosynthesis ketoreductase nor-1</fullName>
    </recommendedName>
</protein>
<accession>A0A9P7GYP2</accession>
<name>A0A9P7GYP2_9HYPO</name>
<dbReference type="PRINTS" id="PR00081">
    <property type="entry name" value="GDHRDH"/>
</dbReference>
<dbReference type="PANTHER" id="PTHR43544">
    <property type="entry name" value="SHORT-CHAIN DEHYDROGENASE/REDUCTASE"/>
    <property type="match status" value="1"/>
</dbReference>
<organism evidence="2 3">
    <name type="scientific">Fusarium avenaceum</name>
    <dbReference type="NCBI Taxonomy" id="40199"/>
    <lineage>
        <taxon>Eukaryota</taxon>
        <taxon>Fungi</taxon>
        <taxon>Dikarya</taxon>
        <taxon>Ascomycota</taxon>
        <taxon>Pezizomycotina</taxon>
        <taxon>Sordariomycetes</taxon>
        <taxon>Hypocreomycetidae</taxon>
        <taxon>Hypocreales</taxon>
        <taxon>Nectriaceae</taxon>
        <taxon>Fusarium</taxon>
        <taxon>Fusarium tricinctum species complex</taxon>
    </lineage>
</organism>
<comment type="similarity">
    <text evidence="1">Belongs to the short-chain dehydrogenases/reductases (SDR) family.</text>
</comment>
<dbReference type="GO" id="GO:0016491">
    <property type="term" value="F:oxidoreductase activity"/>
    <property type="evidence" value="ECO:0007669"/>
    <property type="project" value="TreeGrafter"/>
</dbReference>
<comment type="caution">
    <text evidence="2">The sequence shown here is derived from an EMBL/GenBank/DDBJ whole genome shotgun (WGS) entry which is preliminary data.</text>
</comment>
<evidence type="ECO:0000256" key="1">
    <source>
        <dbReference type="ARBA" id="ARBA00006484"/>
    </source>
</evidence>
<proteinExistence type="inferred from homology"/>
<dbReference type="InterPro" id="IPR051468">
    <property type="entry name" value="Fungal_SecMetab_SDRs"/>
</dbReference>
<dbReference type="Proteomes" id="UP000782241">
    <property type="component" value="Unassembled WGS sequence"/>
</dbReference>
<dbReference type="InterPro" id="IPR002347">
    <property type="entry name" value="SDR_fam"/>
</dbReference>
<evidence type="ECO:0000313" key="2">
    <source>
        <dbReference type="EMBL" id="KAG5655227.1"/>
    </source>
</evidence>
<evidence type="ECO:0000313" key="3">
    <source>
        <dbReference type="Proteomes" id="UP000782241"/>
    </source>
</evidence>
<dbReference type="PANTHER" id="PTHR43544:SF26">
    <property type="entry name" value="SHORT CHAIN DEHYDROGENASE_REDUCTASE FAMILY OXIDOREDUCTASE (JCVI)"/>
    <property type="match status" value="1"/>
</dbReference>
<sequence>MAKNTVYVITGANRGLGLGLAKLLIARPFTTIIATVRTDKAATSLKEELLSAASKDSTFEIVQIDFSTAPPPSQVQAIISSKIDYIDVLICNAAISPPLTVADETTAADLRTAFEVNTIGPLTIFQGLWPLLKKSAMPKLINVTSSIGCITSQEESLPGGAYGPSKAALNWITRALHLQNKDLVAIALHPGWVQTDMGAFSASTWGYSEAPETVENSVRGMVEVIDSATRDTTSGKFVTYKGEILPW</sequence>
<dbReference type="CDD" id="cd05325">
    <property type="entry name" value="carb_red_sniffer_like_SDR_c"/>
    <property type="match status" value="1"/>
</dbReference>
<dbReference type="Gene3D" id="3.40.50.720">
    <property type="entry name" value="NAD(P)-binding Rossmann-like Domain"/>
    <property type="match status" value="1"/>
</dbReference>
<gene>
    <name evidence="2" type="ORF">KAF25_001980</name>
</gene>
<dbReference type="EMBL" id="JAGPUO010000032">
    <property type="protein sequence ID" value="KAG5655227.1"/>
    <property type="molecule type" value="Genomic_DNA"/>
</dbReference>
<keyword evidence="3" id="KW-1185">Reference proteome</keyword>
<dbReference type="Pfam" id="PF00106">
    <property type="entry name" value="adh_short"/>
    <property type="match status" value="1"/>
</dbReference>
<evidence type="ECO:0008006" key="4">
    <source>
        <dbReference type="Google" id="ProtNLM"/>
    </source>
</evidence>